<evidence type="ECO:0000313" key="1">
    <source>
        <dbReference type="EMBL" id="AYD80911.1"/>
    </source>
</evidence>
<organism evidence="1 2">
    <name type="scientific">Bacillus phage Ray17</name>
    <dbReference type="NCBI Taxonomy" id="2315627"/>
    <lineage>
        <taxon>Viruses</taxon>
        <taxon>Duplodnaviria</taxon>
        <taxon>Heunggongvirae</taxon>
        <taxon>Uroviricota</taxon>
        <taxon>Caudoviricetes</taxon>
        <taxon>Trautnerviridae</taxon>
        <taxon>Polsinellivirinae</taxon>
        <taxon>Splendidredvirus</taxon>
        <taxon>Splendidredvirus ray17</taxon>
    </lineage>
</organism>
<name>A0A386K6V2_9CAUD</name>
<gene>
    <name evidence="1" type="ORF">Ray17_10</name>
</gene>
<protein>
    <submittedName>
        <fullName evidence="1">Uncharacterized protein</fullName>
    </submittedName>
</protein>
<keyword evidence="2" id="KW-1185">Reference proteome</keyword>
<reference evidence="2" key="1">
    <citation type="submission" date="2018-08" db="EMBL/GenBank/DDBJ databases">
        <authorList>
            <person name="Showalter R."/>
            <person name="Adat I."/>
            <person name="Raab R."/>
            <person name="Temple L."/>
        </authorList>
    </citation>
    <scope>NUCLEOTIDE SEQUENCE [LARGE SCALE GENOMIC DNA]</scope>
</reference>
<accession>A0A386K6V2</accession>
<sequence length="60" mass="6996">MNEYTECPECGNDRIKLNVYEVFEAVFSVKTGKCLNRSYLSSETWSYLCKCGWQSEIITQ</sequence>
<dbReference type="EMBL" id="MH752385">
    <property type="protein sequence ID" value="AYD80911.1"/>
    <property type="molecule type" value="Genomic_DNA"/>
</dbReference>
<evidence type="ECO:0000313" key="2">
    <source>
        <dbReference type="Proteomes" id="UP000281415"/>
    </source>
</evidence>
<dbReference type="Proteomes" id="UP000281415">
    <property type="component" value="Segment"/>
</dbReference>
<proteinExistence type="predicted"/>